<evidence type="ECO:0000313" key="1">
    <source>
        <dbReference type="EMBL" id="GGB65299.1"/>
    </source>
</evidence>
<proteinExistence type="predicted"/>
<dbReference type="Proteomes" id="UP000628854">
    <property type="component" value="Unassembled WGS sequence"/>
</dbReference>
<dbReference type="EMBL" id="BMKF01000001">
    <property type="protein sequence ID" value="GGB65299.1"/>
    <property type="molecule type" value="Genomic_DNA"/>
</dbReference>
<reference evidence="2" key="1">
    <citation type="journal article" date="2019" name="Int. J. Syst. Evol. Microbiol.">
        <title>The Global Catalogue of Microorganisms (GCM) 10K type strain sequencing project: providing services to taxonomists for standard genome sequencing and annotation.</title>
        <authorList>
            <consortium name="The Broad Institute Genomics Platform"/>
            <consortium name="The Broad Institute Genome Sequencing Center for Infectious Disease"/>
            <person name="Wu L."/>
            <person name="Ma J."/>
        </authorList>
    </citation>
    <scope>NUCLEOTIDE SEQUENCE [LARGE SCALE GENOMIC DNA]</scope>
    <source>
        <strain evidence="2">CGMCC 1.15928</strain>
    </source>
</reference>
<accession>A0ABQ1JFT3</accession>
<protein>
    <submittedName>
        <fullName evidence="1">Uncharacterized protein</fullName>
    </submittedName>
</protein>
<evidence type="ECO:0000313" key="2">
    <source>
        <dbReference type="Proteomes" id="UP000628854"/>
    </source>
</evidence>
<dbReference type="RefSeq" id="WP_233124351.1">
    <property type="nucleotide sequence ID" value="NZ_BMKF01000001.1"/>
</dbReference>
<keyword evidence="2" id="KW-1185">Reference proteome</keyword>
<gene>
    <name evidence="1" type="ORF">GCM10011503_12660</name>
</gene>
<organism evidence="1 2">
    <name type="scientific">Henriciella pelagia</name>
    <dbReference type="NCBI Taxonomy" id="1977912"/>
    <lineage>
        <taxon>Bacteria</taxon>
        <taxon>Pseudomonadati</taxon>
        <taxon>Pseudomonadota</taxon>
        <taxon>Alphaproteobacteria</taxon>
        <taxon>Hyphomonadales</taxon>
        <taxon>Hyphomonadaceae</taxon>
        <taxon>Henriciella</taxon>
    </lineage>
</organism>
<sequence>MAVIEAAGRIDGETDFHLEQAEHEFAVERLAQGFGPGLEVALGRRRAVKPGDTRAADRAVELEIAFSANTGGFEIGGGVAGQKFLAQGSGEGVR</sequence>
<comment type="caution">
    <text evidence="1">The sequence shown here is derived from an EMBL/GenBank/DDBJ whole genome shotgun (WGS) entry which is preliminary data.</text>
</comment>
<name>A0ABQ1JFT3_9PROT</name>